<gene>
    <name evidence="1" type="ORF">NGRA_2006</name>
</gene>
<accession>A0A9P6GXB9</accession>
<comment type="caution">
    <text evidence="1">The sequence shown here is derived from an EMBL/GenBank/DDBJ whole genome shotgun (WGS) entry which is preliminary data.</text>
</comment>
<dbReference type="Gene3D" id="2.40.70.10">
    <property type="entry name" value="Acid Proteases"/>
    <property type="match status" value="1"/>
</dbReference>
<evidence type="ECO:0000313" key="1">
    <source>
        <dbReference type="EMBL" id="KAF9762439.1"/>
    </source>
</evidence>
<evidence type="ECO:0008006" key="3">
    <source>
        <dbReference type="Google" id="ProtNLM"/>
    </source>
</evidence>
<organism evidence="1 2">
    <name type="scientific">Nosema granulosis</name>
    <dbReference type="NCBI Taxonomy" id="83296"/>
    <lineage>
        <taxon>Eukaryota</taxon>
        <taxon>Fungi</taxon>
        <taxon>Fungi incertae sedis</taxon>
        <taxon>Microsporidia</taxon>
        <taxon>Nosematidae</taxon>
        <taxon>Nosema</taxon>
    </lineage>
</organism>
<dbReference type="EMBL" id="SBJO01000169">
    <property type="protein sequence ID" value="KAF9762439.1"/>
    <property type="molecule type" value="Genomic_DNA"/>
</dbReference>
<keyword evidence="2" id="KW-1185">Reference proteome</keyword>
<dbReference type="AlphaFoldDB" id="A0A9P6GXB9"/>
<evidence type="ECO:0000313" key="2">
    <source>
        <dbReference type="Proteomes" id="UP000740883"/>
    </source>
</evidence>
<protein>
    <recommendedName>
        <fullName evidence="3">CCHC-type domain-containing protein</fullName>
    </recommendedName>
</protein>
<sequence length="149" mass="17198">MVRMSSRARDKAQIVCFTCNEQGHYSYKFPKKVVEGMPTNNSLNKDISSYGLDMDYVKLNNITVPAVFYSGDCESVITSRLLKRLGNFKCMDTNKVFKFIDGSSVKVTRMEDLSIEYKEKRVNERFNIVNNKHDEPLLLGNSLERNYCL</sequence>
<name>A0A9P6GXB9_9MICR</name>
<dbReference type="InterPro" id="IPR021109">
    <property type="entry name" value="Peptidase_aspartic_dom_sf"/>
</dbReference>
<proteinExistence type="predicted"/>
<dbReference type="Proteomes" id="UP000740883">
    <property type="component" value="Unassembled WGS sequence"/>
</dbReference>
<reference evidence="1 2" key="1">
    <citation type="journal article" date="2020" name="Genome Biol. Evol.">
        <title>Comparative genomics of strictly vertically transmitted, feminizing microsporidia endosymbionts of amphipod crustaceans.</title>
        <authorList>
            <person name="Cormier A."/>
            <person name="Chebbi M.A."/>
            <person name="Giraud I."/>
            <person name="Wattier R."/>
            <person name="Teixeira M."/>
            <person name="Gilbert C."/>
            <person name="Rigaud T."/>
            <person name="Cordaux R."/>
        </authorList>
    </citation>
    <scope>NUCLEOTIDE SEQUENCE [LARGE SCALE GENOMIC DNA]</scope>
    <source>
        <strain evidence="1 2">Ou3-Ou53</strain>
    </source>
</reference>